<evidence type="ECO:0000259" key="1">
    <source>
        <dbReference type="Pfam" id="PF01526"/>
    </source>
</evidence>
<reference evidence="2 3" key="1">
    <citation type="submission" date="2020-08" db="EMBL/GenBank/DDBJ databases">
        <title>Sequencing the genomes of 1000 actinobacteria strains.</title>
        <authorList>
            <person name="Klenk H.-P."/>
        </authorList>
    </citation>
    <scope>NUCLEOTIDE SEQUENCE [LARGE SCALE GENOMIC DNA]</scope>
    <source>
        <strain evidence="2 3">DSM 44936</strain>
    </source>
</reference>
<comment type="caution">
    <text evidence="2">The sequence shown here is derived from an EMBL/GenBank/DDBJ whole genome shotgun (WGS) entry which is preliminary data.</text>
</comment>
<dbReference type="InterPro" id="IPR002513">
    <property type="entry name" value="Tn3_Tnp_DDE_dom"/>
</dbReference>
<keyword evidence="3" id="KW-1185">Reference proteome</keyword>
<dbReference type="Proteomes" id="UP000555564">
    <property type="component" value="Unassembled WGS sequence"/>
</dbReference>
<dbReference type="RefSeq" id="WP_184981961.1">
    <property type="nucleotide sequence ID" value="NZ_BAAALO010000080.1"/>
</dbReference>
<sequence>MEGAQPGADINASESVAAQKVDVLVRDRLILNAIVLWNSCYLDAGEQLRTHPPKDREVLDEDVARLSPLGYKHINTLGRYNFIASQPGESLRPLRDPSQHEEDEG</sequence>
<evidence type="ECO:0000313" key="2">
    <source>
        <dbReference type="EMBL" id="MBB6473905.1"/>
    </source>
</evidence>
<proteinExistence type="predicted"/>
<protein>
    <recommendedName>
        <fullName evidence="1">Tn3 transposase DDE domain-containing protein</fullName>
    </recommendedName>
</protein>
<accession>A0A7X0IF59</accession>
<gene>
    <name evidence="2" type="ORF">BJ992_003336</name>
</gene>
<dbReference type="AlphaFoldDB" id="A0A7X0IF59"/>
<evidence type="ECO:0000313" key="3">
    <source>
        <dbReference type="Proteomes" id="UP000555564"/>
    </source>
</evidence>
<organism evidence="2 3">
    <name type="scientific">Sphaerisporangium rubeum</name>
    <dbReference type="NCBI Taxonomy" id="321317"/>
    <lineage>
        <taxon>Bacteria</taxon>
        <taxon>Bacillati</taxon>
        <taxon>Actinomycetota</taxon>
        <taxon>Actinomycetes</taxon>
        <taxon>Streptosporangiales</taxon>
        <taxon>Streptosporangiaceae</taxon>
        <taxon>Sphaerisporangium</taxon>
    </lineage>
</organism>
<feature type="domain" description="Tn3 transposase DDE" evidence="1">
    <location>
        <begin position="27"/>
        <end position="80"/>
    </location>
</feature>
<dbReference type="GO" id="GO:0004803">
    <property type="term" value="F:transposase activity"/>
    <property type="evidence" value="ECO:0007669"/>
    <property type="project" value="InterPro"/>
</dbReference>
<name>A0A7X0IF59_9ACTN</name>
<dbReference type="EMBL" id="JACHIU010000001">
    <property type="protein sequence ID" value="MBB6473905.1"/>
    <property type="molecule type" value="Genomic_DNA"/>
</dbReference>
<dbReference type="GO" id="GO:0006313">
    <property type="term" value="P:DNA transposition"/>
    <property type="evidence" value="ECO:0007669"/>
    <property type="project" value="InterPro"/>
</dbReference>
<dbReference type="Pfam" id="PF01526">
    <property type="entry name" value="DDE_Tnp_Tn3"/>
    <property type="match status" value="1"/>
</dbReference>